<dbReference type="InterPro" id="IPR043502">
    <property type="entry name" value="DNA/RNA_pol_sf"/>
</dbReference>
<dbReference type="OrthoDB" id="10068277at2759"/>
<dbReference type="Gene3D" id="3.40.960.10">
    <property type="entry name" value="VSR Endonuclease"/>
    <property type="match status" value="1"/>
</dbReference>
<dbReference type="PANTHER" id="PTHR33206">
    <property type="entry name" value="PROTEIN CBG10425"/>
    <property type="match status" value="1"/>
</dbReference>
<name>A0A6P4Z9T0_BRABE</name>
<protein>
    <submittedName>
        <fullName evidence="3">Uncharacterized protein LOC109476841</fullName>
    </submittedName>
</protein>
<evidence type="ECO:0000313" key="2">
    <source>
        <dbReference type="Proteomes" id="UP000515135"/>
    </source>
</evidence>
<feature type="compositionally biased region" description="Low complexity" evidence="1">
    <location>
        <begin position="715"/>
        <end position="727"/>
    </location>
</feature>
<dbReference type="PANTHER" id="PTHR33206:SF1">
    <property type="entry name" value="DNA-DIRECTED DNA POLYMERASE"/>
    <property type="match status" value="1"/>
</dbReference>
<evidence type="ECO:0000313" key="3">
    <source>
        <dbReference type="RefSeq" id="XP_019633418.1"/>
    </source>
</evidence>
<feature type="compositionally biased region" description="Polar residues" evidence="1">
    <location>
        <begin position="878"/>
        <end position="889"/>
    </location>
</feature>
<sequence length="889" mass="102273">MDDLSKLEQTSLPPADAFYSKLRGTHISPEDYAHCQAVWEECGMETMKDFLIWYNNKDVQPMLEAIQKMVDFYKDLGLDMLKDGISVPGLTLKYLFKNLGSDTFFTLPDNEEVYKLFKENIVGGPSIIFHRHHQKGVTMIREREMAGQSRLPKPCQKVIGFDANALYLYAVGQQMPTEYYIRRQAETGFVKEYSASSRGRMAKAWLDWVAHKYGIAIRHKFNNTEKRIGHRRIPVDGFCSQTGQIFQFHGCYWHGHDCHLTEKAKYDFRGKTKFELRLETKLTTQYLQREGFQVTEMWECDWQKLQKTDQALKDFLASRKTPTECKVKLTQDDILDAIRQDNFFGVVECDVFVRWVLKTNFAEMCPIFKNVDISIGDIGDHMKQYAETHGVMSRPRRSLIGSMFGQKILLATPLLKWYLEKGLVVEHIYQVLEYIPKRCFEPFVEAVSNARREGDRDDRKKVIAETMKLIGNSAYGKTVTNKEKQLKVEYFGDVVSTTRAINSPCFRQLWEVTENFYEVQSSKATIKLDLPLQIGFFVYQYAKLRMLQFYFDFMLEFVDVSDFQYCEMDTDSAYIAISADRLEDVIKPHMRERYENEKHLWFPRTDTPENAAYDKRTPGLFKEEWAGDGIAKQQEEMTPLVKSALSVDGQMQEVMSRQDLGDDEKATLYQQLLQRYLTYRDKRRAEPVSVRLVTSNSTPAATVTAKNNVAKDEGSTTTTSPSTASPTGKEDKTILAAFPKNMKARAQQLLNVIKHKGGDILDYNQHGELLYDKKVVPGSQISDLLRDVIQRRQNFNPIGWRAFSRGLARINTPEAAIRHPTRLAVIKKHKARAALGDTLSSGEEEEDIVPTPRPPQRRGPKRIPASKAKVFVAKPPSSAKQSFTETAWK</sequence>
<dbReference type="SUPFAM" id="SSF52980">
    <property type="entry name" value="Restriction endonuclease-like"/>
    <property type="match status" value="1"/>
</dbReference>
<evidence type="ECO:0000256" key="1">
    <source>
        <dbReference type="SAM" id="MobiDB-lite"/>
    </source>
</evidence>
<keyword evidence="2" id="KW-1185">Reference proteome</keyword>
<accession>A0A6P4Z9T0</accession>
<dbReference type="InterPro" id="IPR011335">
    <property type="entry name" value="Restrct_endonuc-II-like"/>
</dbReference>
<dbReference type="RefSeq" id="XP_019633418.1">
    <property type="nucleotide sequence ID" value="XM_019777859.1"/>
</dbReference>
<proteinExistence type="predicted"/>
<dbReference type="KEGG" id="bbel:109476841"/>
<organism evidence="2 3">
    <name type="scientific">Branchiostoma belcheri</name>
    <name type="common">Amphioxus</name>
    <dbReference type="NCBI Taxonomy" id="7741"/>
    <lineage>
        <taxon>Eukaryota</taxon>
        <taxon>Metazoa</taxon>
        <taxon>Chordata</taxon>
        <taxon>Cephalochordata</taxon>
        <taxon>Leptocardii</taxon>
        <taxon>Amphioxiformes</taxon>
        <taxon>Branchiostomatidae</taxon>
        <taxon>Branchiostoma</taxon>
    </lineage>
</organism>
<dbReference type="GO" id="GO:0006281">
    <property type="term" value="P:DNA repair"/>
    <property type="evidence" value="ECO:0007669"/>
    <property type="project" value="UniProtKB-ARBA"/>
</dbReference>
<feature type="region of interest" description="Disordered" evidence="1">
    <location>
        <begin position="836"/>
        <end position="889"/>
    </location>
</feature>
<dbReference type="AlphaFoldDB" id="A0A6P4Z9T0"/>
<gene>
    <name evidence="3" type="primary">LOC109476841</name>
</gene>
<dbReference type="SUPFAM" id="SSF56672">
    <property type="entry name" value="DNA/RNA polymerases"/>
    <property type="match status" value="1"/>
</dbReference>
<dbReference type="Proteomes" id="UP000515135">
    <property type="component" value="Unplaced"/>
</dbReference>
<reference evidence="3" key="1">
    <citation type="submission" date="2025-08" db="UniProtKB">
        <authorList>
            <consortium name="RefSeq"/>
        </authorList>
    </citation>
    <scope>IDENTIFICATION</scope>
    <source>
        <tissue evidence="3">Gonad</tissue>
    </source>
</reference>
<dbReference type="GeneID" id="109476841"/>
<feature type="region of interest" description="Disordered" evidence="1">
    <location>
        <begin position="706"/>
        <end position="730"/>
    </location>
</feature>